<comment type="similarity">
    <text evidence="1">Belongs to the disease resistance NB-LRR family.</text>
</comment>
<keyword evidence="11" id="KW-1185">Reference proteome</keyword>
<dbReference type="Proteomes" id="UP001210211">
    <property type="component" value="Unassembled WGS sequence"/>
</dbReference>
<gene>
    <name evidence="10" type="ORF">LUZ61_004906</name>
</gene>
<dbReference type="PRINTS" id="PR00364">
    <property type="entry name" value="DISEASERSIST"/>
</dbReference>
<name>A0AAD6EU45_9POAL</name>
<dbReference type="InterPro" id="IPR044974">
    <property type="entry name" value="Disease_R_plants"/>
</dbReference>
<dbReference type="InterPro" id="IPR036388">
    <property type="entry name" value="WH-like_DNA-bd_sf"/>
</dbReference>
<accession>A0AAD6EU45</accession>
<dbReference type="InterPro" id="IPR038005">
    <property type="entry name" value="RX-like_CC"/>
</dbReference>
<dbReference type="InterPro" id="IPR002182">
    <property type="entry name" value="NB-ARC"/>
</dbReference>
<dbReference type="Gene3D" id="1.20.5.4130">
    <property type="match status" value="1"/>
</dbReference>
<evidence type="ECO:0000313" key="10">
    <source>
        <dbReference type="EMBL" id="KAJ3701201.1"/>
    </source>
</evidence>
<proteinExistence type="inferred from homology"/>
<feature type="domain" description="Disease resistance protein winged helix" evidence="8">
    <location>
        <begin position="437"/>
        <end position="507"/>
    </location>
</feature>
<feature type="domain" description="NB-ARC" evidence="6">
    <location>
        <begin position="168"/>
        <end position="350"/>
    </location>
</feature>
<dbReference type="SUPFAM" id="SSF52058">
    <property type="entry name" value="L domain-like"/>
    <property type="match status" value="1"/>
</dbReference>
<evidence type="ECO:0000256" key="1">
    <source>
        <dbReference type="ARBA" id="ARBA00008894"/>
    </source>
</evidence>
<evidence type="ECO:0000256" key="2">
    <source>
        <dbReference type="ARBA" id="ARBA00022614"/>
    </source>
</evidence>
<dbReference type="GO" id="GO:0009626">
    <property type="term" value="P:plant-type hypersensitive response"/>
    <property type="evidence" value="ECO:0007669"/>
    <property type="project" value="UniProtKB-ARBA"/>
</dbReference>
<evidence type="ECO:0000256" key="5">
    <source>
        <dbReference type="ARBA" id="ARBA00022821"/>
    </source>
</evidence>
<dbReference type="Pfam" id="PF23559">
    <property type="entry name" value="WHD_DRP"/>
    <property type="match status" value="1"/>
</dbReference>
<dbReference type="Pfam" id="PF00931">
    <property type="entry name" value="NB-ARC"/>
    <property type="match status" value="1"/>
</dbReference>
<dbReference type="SUPFAM" id="SSF52540">
    <property type="entry name" value="P-loop containing nucleoside triphosphate hydrolases"/>
    <property type="match status" value="1"/>
</dbReference>
<dbReference type="Gene3D" id="1.10.8.430">
    <property type="entry name" value="Helical domain of apoptotic protease-activating factors"/>
    <property type="match status" value="1"/>
</dbReference>
<comment type="caution">
    <text evidence="10">The sequence shown here is derived from an EMBL/GenBank/DDBJ whole genome shotgun (WGS) entry which is preliminary data.</text>
</comment>
<dbReference type="Gene3D" id="3.40.50.300">
    <property type="entry name" value="P-loop containing nucleotide triphosphate hydrolases"/>
    <property type="match status" value="1"/>
</dbReference>
<dbReference type="GO" id="GO:0042742">
    <property type="term" value="P:defense response to bacterium"/>
    <property type="evidence" value="ECO:0007669"/>
    <property type="project" value="UniProtKB-ARBA"/>
</dbReference>
<feature type="domain" description="Disease resistance N-terminal" evidence="7">
    <location>
        <begin position="5"/>
        <end position="88"/>
    </location>
</feature>
<keyword evidence="5" id="KW-0611">Plant defense</keyword>
<dbReference type="FunFam" id="1.10.10.10:FF:000322">
    <property type="entry name" value="Probable disease resistance protein At1g63360"/>
    <property type="match status" value="1"/>
</dbReference>
<dbReference type="InterPro" id="IPR042197">
    <property type="entry name" value="Apaf_helical"/>
</dbReference>
<evidence type="ECO:0000259" key="7">
    <source>
        <dbReference type="Pfam" id="PF18052"/>
    </source>
</evidence>
<dbReference type="Gene3D" id="1.10.10.10">
    <property type="entry name" value="Winged helix-like DNA-binding domain superfamily/Winged helix DNA-binding domain"/>
    <property type="match status" value="1"/>
</dbReference>
<sequence length="908" mass="106036">MAEAIVNLVLNRLAEAAVKEILSFYGAEGKLDSLQHELHWIRAFLKDAEMKQNLDEKVKTWVNEVRDVAFRIEDVIDTFIVVADDRNHLRNVNAIKRVLKYPKKLLNVHKFIGEIDAIETRLIEIKEWGERYGINKELGDNSKAVPTRRTIREVVLPDVDDPDVIGLEKDKEEIVKLLLDPTTTRRCVLSIIGQGGLGKTTLAKKAYNSDEVKRTFKFRFWLSISQQFILVDLLKTMLESIRSLNGHEKDLLERKDPASEQRAEEHFIRELCILLKEKRYLVIMDDVWTENLWIQIEKALPNVENGSRVLVTTRFSEIAKRADPTCNAYDLRYLCDEESQQLLLRKAFPYQDPKVYLHDLCNLPKRFSIKCGGLPLALIVVGGLLSRQHPTFNSWHKIFKKFSWQTDDGSKCTEILVTSYEDLPIVLKPCFMYFASFPEDHQIKVKSLIRMWVSEGFIPELNNRTMEETAEDYMEDLVQRCMIQVSRRSWNGSIKYCRIHDLLRELAIEKAKENNFVQLISTKRDQSCSYTIRRVTLHCDCEDIMKYTGPNLRSLLYFNGNMPNVARFRYLKVLYHVAWKSGRNKWHVSKEMTQLRYLMNSSLRGSLYHEHEIEIWKSIGCMRNLQTLDLKNYSGFARPDCIWNIETLRHVILPKLNFEGPPSTADLPNLQTLKTVRVREEWLVNGWPKMPSIRVLKLWDFPPKYDESFCIFLNGLHHLTSLHISVHRIGRASSYVVLDMSTFPSYSYMQSLLVAGEWDWNQNQLMSCNSLDIRLFPIHLIKLTLWNSRIKEDPMPVLEKLKCLRKLTLYESYDGKQLSCSAGGFPQLEYLKLKWLEYLEDWKVEKGAMPLLKEIFIASCSKLVTIPELQHITSLNHLTLQNVHPDFLLKLEGEELYKTQHIPLIHID</sequence>
<organism evidence="10 11">
    <name type="scientific">Rhynchospora tenuis</name>
    <dbReference type="NCBI Taxonomy" id="198213"/>
    <lineage>
        <taxon>Eukaryota</taxon>
        <taxon>Viridiplantae</taxon>
        <taxon>Streptophyta</taxon>
        <taxon>Embryophyta</taxon>
        <taxon>Tracheophyta</taxon>
        <taxon>Spermatophyta</taxon>
        <taxon>Magnoliopsida</taxon>
        <taxon>Liliopsida</taxon>
        <taxon>Poales</taxon>
        <taxon>Cyperaceae</taxon>
        <taxon>Cyperoideae</taxon>
        <taxon>Rhynchosporeae</taxon>
        <taxon>Rhynchospora</taxon>
    </lineage>
</organism>
<evidence type="ECO:0000259" key="6">
    <source>
        <dbReference type="Pfam" id="PF00931"/>
    </source>
</evidence>
<evidence type="ECO:0000259" key="8">
    <source>
        <dbReference type="Pfam" id="PF23559"/>
    </source>
</evidence>
<dbReference type="InterPro" id="IPR058922">
    <property type="entry name" value="WHD_DRP"/>
</dbReference>
<dbReference type="CDD" id="cd14798">
    <property type="entry name" value="RX-CC_like"/>
    <property type="match status" value="1"/>
</dbReference>
<dbReference type="AlphaFoldDB" id="A0AAD6EU45"/>
<feature type="domain" description="Disease resistance R13L4/SHOC-2-like LRR" evidence="9">
    <location>
        <begin position="552"/>
        <end position="880"/>
    </location>
</feature>
<dbReference type="Gene3D" id="3.80.10.10">
    <property type="entry name" value="Ribonuclease Inhibitor"/>
    <property type="match status" value="1"/>
</dbReference>
<evidence type="ECO:0000256" key="4">
    <source>
        <dbReference type="ARBA" id="ARBA00022741"/>
    </source>
</evidence>
<dbReference type="Pfam" id="PF18052">
    <property type="entry name" value="Rx_N"/>
    <property type="match status" value="1"/>
</dbReference>
<evidence type="ECO:0000259" key="9">
    <source>
        <dbReference type="Pfam" id="PF23598"/>
    </source>
</evidence>
<dbReference type="InterPro" id="IPR027417">
    <property type="entry name" value="P-loop_NTPase"/>
</dbReference>
<dbReference type="InterPro" id="IPR055414">
    <property type="entry name" value="LRR_R13L4/SHOC2-like"/>
</dbReference>
<keyword evidence="3" id="KW-0677">Repeat</keyword>
<dbReference type="EMBL" id="JAMRDG010000001">
    <property type="protein sequence ID" value="KAJ3701201.1"/>
    <property type="molecule type" value="Genomic_DNA"/>
</dbReference>
<protein>
    <submittedName>
        <fullName evidence="10">Uncharacterized protein</fullName>
    </submittedName>
</protein>
<evidence type="ECO:0000313" key="11">
    <source>
        <dbReference type="Proteomes" id="UP001210211"/>
    </source>
</evidence>
<dbReference type="FunFam" id="3.40.50.300:FF:001091">
    <property type="entry name" value="Probable disease resistance protein At1g61300"/>
    <property type="match status" value="1"/>
</dbReference>
<dbReference type="Pfam" id="PF23598">
    <property type="entry name" value="LRR_14"/>
    <property type="match status" value="1"/>
</dbReference>
<reference evidence="10 11" key="1">
    <citation type="journal article" date="2022" name="Cell">
        <title>Repeat-based holocentromeres influence genome architecture and karyotype evolution.</title>
        <authorList>
            <person name="Hofstatter P.G."/>
            <person name="Thangavel G."/>
            <person name="Lux T."/>
            <person name="Neumann P."/>
            <person name="Vondrak T."/>
            <person name="Novak P."/>
            <person name="Zhang M."/>
            <person name="Costa L."/>
            <person name="Castellani M."/>
            <person name="Scott A."/>
            <person name="Toegelov H."/>
            <person name="Fuchs J."/>
            <person name="Mata-Sucre Y."/>
            <person name="Dias Y."/>
            <person name="Vanzela A.L.L."/>
            <person name="Huettel B."/>
            <person name="Almeida C.C.S."/>
            <person name="Simkova H."/>
            <person name="Souza G."/>
            <person name="Pedrosa-Harand A."/>
            <person name="Macas J."/>
            <person name="Mayer K.F.X."/>
            <person name="Houben A."/>
            <person name="Marques A."/>
        </authorList>
    </citation>
    <scope>NUCLEOTIDE SEQUENCE [LARGE SCALE GENOMIC DNA]</scope>
    <source>
        <strain evidence="10">RhyTen1mFocal</strain>
    </source>
</reference>
<dbReference type="PANTHER" id="PTHR23155:SF1185">
    <property type="entry name" value="DISEASE RESISTANCE RPP8-LIKE PROTEIN 3-RELATED"/>
    <property type="match status" value="1"/>
</dbReference>
<dbReference type="GO" id="GO:0043531">
    <property type="term" value="F:ADP binding"/>
    <property type="evidence" value="ECO:0007669"/>
    <property type="project" value="InterPro"/>
</dbReference>
<evidence type="ECO:0000256" key="3">
    <source>
        <dbReference type="ARBA" id="ARBA00022737"/>
    </source>
</evidence>
<dbReference type="PANTHER" id="PTHR23155">
    <property type="entry name" value="DISEASE RESISTANCE PROTEIN RP"/>
    <property type="match status" value="1"/>
</dbReference>
<dbReference type="InterPro" id="IPR041118">
    <property type="entry name" value="Rx_N"/>
</dbReference>
<keyword evidence="4" id="KW-0547">Nucleotide-binding</keyword>
<dbReference type="InterPro" id="IPR032675">
    <property type="entry name" value="LRR_dom_sf"/>
</dbReference>
<keyword evidence="2" id="KW-0433">Leucine-rich repeat</keyword>
<dbReference type="GO" id="GO:0002758">
    <property type="term" value="P:innate immune response-activating signaling pathway"/>
    <property type="evidence" value="ECO:0007669"/>
    <property type="project" value="UniProtKB-ARBA"/>
</dbReference>